<keyword evidence="2 6" id="KW-0489">Methyltransferase</keyword>
<evidence type="ECO:0000256" key="6">
    <source>
        <dbReference type="HAMAP-Rule" id="MF_00658"/>
    </source>
</evidence>
<dbReference type="KEGG" id="pspu:NA29_23555"/>
<comment type="function">
    <text evidence="6">Specifically methylates the pseudouridine at position 1915 (m3Psi1915) in 23S rRNA.</text>
</comment>
<dbReference type="NCBIfam" id="NF000986">
    <property type="entry name" value="PRK00103.1-4"/>
    <property type="match status" value="1"/>
</dbReference>
<dbReference type="RefSeq" id="WP_039400684.1">
    <property type="nucleotide sequence ID" value="NZ_CABPRX010000013.1"/>
</dbReference>
<dbReference type="GO" id="GO:0070038">
    <property type="term" value="F:rRNA (pseudouridine-N3-)-methyltransferase activity"/>
    <property type="evidence" value="ECO:0007669"/>
    <property type="project" value="UniProtKB-UniRule"/>
</dbReference>
<dbReference type="Gene3D" id="3.40.1280.10">
    <property type="match status" value="1"/>
</dbReference>
<evidence type="ECO:0000256" key="5">
    <source>
        <dbReference type="ARBA" id="ARBA00038303"/>
    </source>
</evidence>
<feature type="binding site" evidence="6">
    <location>
        <position position="73"/>
    </location>
    <ligand>
        <name>S-adenosyl-L-methionine</name>
        <dbReference type="ChEBI" id="CHEBI:59789"/>
    </ligand>
</feature>
<name>A0A239SQQ9_9BURK</name>
<keyword evidence="1 6" id="KW-0698">rRNA processing</keyword>
<dbReference type="AlphaFoldDB" id="A0A239SQQ9"/>
<dbReference type="PANTHER" id="PTHR33603:SF1">
    <property type="entry name" value="RIBOSOMAL RNA LARGE SUBUNIT METHYLTRANSFERASE H"/>
    <property type="match status" value="1"/>
</dbReference>
<evidence type="ECO:0000256" key="2">
    <source>
        <dbReference type="ARBA" id="ARBA00022603"/>
    </source>
</evidence>
<evidence type="ECO:0000313" key="7">
    <source>
        <dbReference type="EMBL" id="SNU87592.1"/>
    </source>
</evidence>
<keyword evidence="3 6" id="KW-0808">Transferase</keyword>
<keyword evidence="6" id="KW-0963">Cytoplasm</keyword>
<dbReference type="InterPro" id="IPR029028">
    <property type="entry name" value="Alpha/beta_knot_MTases"/>
</dbReference>
<evidence type="ECO:0000256" key="1">
    <source>
        <dbReference type="ARBA" id="ARBA00022552"/>
    </source>
</evidence>
<evidence type="ECO:0000256" key="3">
    <source>
        <dbReference type="ARBA" id="ARBA00022679"/>
    </source>
</evidence>
<comment type="catalytic activity">
    <reaction evidence="6">
        <text>pseudouridine(1915) in 23S rRNA + S-adenosyl-L-methionine = N(3)-methylpseudouridine(1915) in 23S rRNA + S-adenosyl-L-homocysteine + H(+)</text>
        <dbReference type="Rhea" id="RHEA:42752"/>
        <dbReference type="Rhea" id="RHEA-COMP:10221"/>
        <dbReference type="Rhea" id="RHEA-COMP:10222"/>
        <dbReference type="ChEBI" id="CHEBI:15378"/>
        <dbReference type="ChEBI" id="CHEBI:57856"/>
        <dbReference type="ChEBI" id="CHEBI:59789"/>
        <dbReference type="ChEBI" id="CHEBI:65314"/>
        <dbReference type="ChEBI" id="CHEBI:74486"/>
        <dbReference type="EC" id="2.1.1.177"/>
    </reaction>
</comment>
<dbReference type="PIRSF" id="PIRSF004505">
    <property type="entry name" value="MT_bac"/>
    <property type="match status" value="1"/>
</dbReference>
<dbReference type="GeneID" id="88096494"/>
<accession>A0A239SQQ9</accession>
<dbReference type="GO" id="GO:0005737">
    <property type="term" value="C:cytoplasm"/>
    <property type="evidence" value="ECO:0007669"/>
    <property type="project" value="UniProtKB-SubCell"/>
</dbReference>
<protein>
    <recommendedName>
        <fullName evidence="6">Ribosomal RNA large subunit methyltransferase H</fullName>
        <ecNumber evidence="6">2.1.1.177</ecNumber>
    </recommendedName>
    <alternativeName>
        <fullName evidence="6">23S rRNA (pseudouridine1915-N3)-methyltransferase</fullName>
    </alternativeName>
    <alternativeName>
        <fullName evidence="6">23S rRNA m3Psi1915 methyltransferase</fullName>
    </alternativeName>
    <alternativeName>
        <fullName evidence="6">rRNA (pseudouridine-N3-)-methyltransferase RlmH</fullName>
    </alternativeName>
</protein>
<organism evidence="7 8">
    <name type="scientific">Pandoraea sputorum</name>
    <dbReference type="NCBI Taxonomy" id="93222"/>
    <lineage>
        <taxon>Bacteria</taxon>
        <taxon>Pseudomonadati</taxon>
        <taxon>Pseudomonadota</taxon>
        <taxon>Betaproteobacteria</taxon>
        <taxon>Burkholderiales</taxon>
        <taxon>Burkholderiaceae</taxon>
        <taxon>Pandoraea</taxon>
    </lineage>
</organism>
<comment type="subcellular location">
    <subcellularLocation>
        <location evidence="6">Cytoplasm</location>
    </subcellularLocation>
</comment>
<gene>
    <name evidence="6 7" type="primary">rlmH</name>
    <name evidence="7" type="ORF">SAMEA4530655_03896</name>
</gene>
<evidence type="ECO:0000313" key="8">
    <source>
        <dbReference type="Proteomes" id="UP000215126"/>
    </source>
</evidence>
<reference evidence="7 8" key="1">
    <citation type="submission" date="2017-06" db="EMBL/GenBank/DDBJ databases">
        <authorList>
            <consortium name="Pathogen Informatics"/>
        </authorList>
    </citation>
    <scope>NUCLEOTIDE SEQUENCE [LARGE SCALE GENOMIC DNA]</scope>
    <source>
        <strain evidence="7 8">NCTC13161</strain>
    </source>
</reference>
<evidence type="ECO:0000256" key="4">
    <source>
        <dbReference type="ARBA" id="ARBA00022691"/>
    </source>
</evidence>
<keyword evidence="4 6" id="KW-0949">S-adenosyl-L-methionine</keyword>
<dbReference type="OrthoDB" id="9806643at2"/>
<dbReference type="STRING" id="93222.NA29_23555"/>
<sequence length="156" mass="17620">MRLFIIAVGHKMPGWIETAFAEYAKRMPPELRIELKEIKPEQRSNSRTAETVMAAEAQRIEAALPRGCRLVCLDERGQDLTTMRLAQSLTVWQQDGRDVAFVIGGADGLDPTLKSRADTLIRLSSLTLPHGMVRVLLAEQLYRAWSINANHPYHRV</sequence>
<dbReference type="Pfam" id="PF02590">
    <property type="entry name" value="SPOUT_MTase"/>
    <property type="match status" value="1"/>
</dbReference>
<feature type="binding site" evidence="6">
    <location>
        <begin position="123"/>
        <end position="128"/>
    </location>
    <ligand>
        <name>S-adenosyl-L-methionine</name>
        <dbReference type="ChEBI" id="CHEBI:59789"/>
    </ligand>
</feature>
<dbReference type="NCBIfam" id="TIGR00246">
    <property type="entry name" value="tRNA_RlmH_YbeA"/>
    <property type="match status" value="1"/>
</dbReference>
<comment type="subunit">
    <text evidence="6">Homodimer.</text>
</comment>
<dbReference type="PANTHER" id="PTHR33603">
    <property type="entry name" value="METHYLTRANSFERASE"/>
    <property type="match status" value="1"/>
</dbReference>
<dbReference type="Proteomes" id="UP000215126">
    <property type="component" value="Chromosome 1"/>
</dbReference>
<feature type="binding site" evidence="6">
    <location>
        <position position="104"/>
    </location>
    <ligand>
        <name>S-adenosyl-L-methionine</name>
        <dbReference type="ChEBI" id="CHEBI:59789"/>
    </ligand>
</feature>
<dbReference type="EMBL" id="LT906435">
    <property type="protein sequence ID" value="SNU87592.1"/>
    <property type="molecule type" value="Genomic_DNA"/>
</dbReference>
<keyword evidence="8" id="KW-1185">Reference proteome</keyword>
<dbReference type="EC" id="2.1.1.177" evidence="6"/>
<comment type="similarity">
    <text evidence="5 6">Belongs to the RNA methyltransferase RlmH family.</text>
</comment>
<dbReference type="InterPro" id="IPR003742">
    <property type="entry name" value="RlmH-like"/>
</dbReference>
<dbReference type="InterPro" id="IPR029026">
    <property type="entry name" value="tRNA_m1G_MTases_N"/>
</dbReference>
<dbReference type="SUPFAM" id="SSF75217">
    <property type="entry name" value="alpha/beta knot"/>
    <property type="match status" value="1"/>
</dbReference>
<proteinExistence type="inferred from homology"/>
<dbReference type="HAMAP" id="MF_00658">
    <property type="entry name" value="23SrRNA_methyltr_H"/>
    <property type="match status" value="1"/>
</dbReference>
<dbReference type="CDD" id="cd18081">
    <property type="entry name" value="RlmH-like"/>
    <property type="match status" value="1"/>
</dbReference>